<gene>
    <name evidence="12" type="ORF">B0T10DRAFT_22315</name>
</gene>
<dbReference type="Pfam" id="PF10287">
    <property type="entry name" value="YJL171C_Tos1_C"/>
    <property type="match status" value="1"/>
</dbReference>
<dbReference type="GO" id="GO:0042973">
    <property type="term" value="F:glucan endo-1,3-beta-D-glucosidase activity"/>
    <property type="evidence" value="ECO:0007669"/>
    <property type="project" value="UniProtKB-EC"/>
</dbReference>
<evidence type="ECO:0000256" key="2">
    <source>
        <dbReference type="ARBA" id="ARBA00006055"/>
    </source>
</evidence>
<dbReference type="Proteomes" id="UP000777438">
    <property type="component" value="Unassembled WGS sequence"/>
</dbReference>
<feature type="domain" description="Cell wall protein YJL171C/Tos1 C-terminal" evidence="10">
    <location>
        <begin position="225"/>
        <end position="445"/>
    </location>
</feature>
<organism evidence="12 13">
    <name type="scientific">Thelonectria olida</name>
    <dbReference type="NCBI Taxonomy" id="1576542"/>
    <lineage>
        <taxon>Eukaryota</taxon>
        <taxon>Fungi</taxon>
        <taxon>Dikarya</taxon>
        <taxon>Ascomycota</taxon>
        <taxon>Pezizomycotina</taxon>
        <taxon>Sordariomycetes</taxon>
        <taxon>Hypocreomycetidae</taxon>
        <taxon>Hypocreales</taxon>
        <taxon>Nectriaceae</taxon>
        <taxon>Thelonectria</taxon>
    </lineage>
</organism>
<keyword evidence="13" id="KW-1185">Reference proteome</keyword>
<keyword evidence="5 12" id="KW-0378">Hydrolase</keyword>
<dbReference type="EMBL" id="JAGPYM010000001">
    <property type="protein sequence ID" value="KAH6900276.1"/>
    <property type="molecule type" value="Genomic_DNA"/>
</dbReference>
<feature type="domain" description="Cell wall protein YJL171C/Tos1 N-terminal" evidence="11">
    <location>
        <begin position="40"/>
        <end position="99"/>
    </location>
</feature>
<feature type="region of interest" description="Disordered" evidence="8">
    <location>
        <begin position="191"/>
        <end position="226"/>
    </location>
</feature>
<keyword evidence="6" id="KW-0326">Glycosidase</keyword>
<comment type="catalytic activity">
    <reaction evidence="1">
        <text>Hydrolysis of (1-&gt;3)-beta-D-glucosidic linkages in (1-&gt;3)-beta-D-glucans.</text>
        <dbReference type="EC" id="3.2.1.39"/>
    </reaction>
</comment>
<keyword evidence="4 9" id="KW-0732">Signal</keyword>
<evidence type="ECO:0000256" key="8">
    <source>
        <dbReference type="SAM" id="MobiDB-lite"/>
    </source>
</evidence>
<evidence type="ECO:0000259" key="11">
    <source>
        <dbReference type="Pfam" id="PF10290"/>
    </source>
</evidence>
<dbReference type="InterPro" id="IPR018807">
    <property type="entry name" value="YJL171C/Tos1_N"/>
</dbReference>
<dbReference type="GO" id="GO:0071555">
    <property type="term" value="P:cell wall organization"/>
    <property type="evidence" value="ECO:0007669"/>
    <property type="project" value="UniProtKB-KW"/>
</dbReference>
<dbReference type="PANTHER" id="PTHR31737:SF2">
    <property type="entry name" value="PROTEIN TOS1"/>
    <property type="match status" value="1"/>
</dbReference>
<dbReference type="OrthoDB" id="118256at2759"/>
<evidence type="ECO:0000259" key="10">
    <source>
        <dbReference type="Pfam" id="PF10287"/>
    </source>
</evidence>
<dbReference type="AlphaFoldDB" id="A0A9P8WKT8"/>
<evidence type="ECO:0000256" key="3">
    <source>
        <dbReference type="ARBA" id="ARBA00012780"/>
    </source>
</evidence>
<feature type="compositionally biased region" description="Basic residues" evidence="8">
    <location>
        <begin position="114"/>
        <end position="128"/>
    </location>
</feature>
<reference evidence="12 13" key="1">
    <citation type="journal article" date="2021" name="Nat. Commun.">
        <title>Genetic determinants of endophytism in the Arabidopsis root mycobiome.</title>
        <authorList>
            <person name="Mesny F."/>
            <person name="Miyauchi S."/>
            <person name="Thiergart T."/>
            <person name="Pickel B."/>
            <person name="Atanasova L."/>
            <person name="Karlsson M."/>
            <person name="Huettel B."/>
            <person name="Barry K.W."/>
            <person name="Haridas S."/>
            <person name="Chen C."/>
            <person name="Bauer D."/>
            <person name="Andreopoulos W."/>
            <person name="Pangilinan J."/>
            <person name="LaButti K."/>
            <person name="Riley R."/>
            <person name="Lipzen A."/>
            <person name="Clum A."/>
            <person name="Drula E."/>
            <person name="Henrissat B."/>
            <person name="Kohler A."/>
            <person name="Grigoriev I.V."/>
            <person name="Martin F.M."/>
            <person name="Hacquard S."/>
        </authorList>
    </citation>
    <scope>NUCLEOTIDE SEQUENCE [LARGE SCALE GENOMIC DNA]</scope>
    <source>
        <strain evidence="12 13">MPI-CAGE-CH-0241</strain>
    </source>
</reference>
<evidence type="ECO:0000256" key="9">
    <source>
        <dbReference type="SAM" id="SignalP"/>
    </source>
</evidence>
<dbReference type="PANTHER" id="PTHR31737">
    <property type="entry name" value="PROTEIN TOS1"/>
    <property type="match status" value="1"/>
</dbReference>
<dbReference type="Pfam" id="PF10290">
    <property type="entry name" value="YJL171C_Tos1_N"/>
    <property type="match status" value="1"/>
</dbReference>
<dbReference type="GO" id="GO:0009277">
    <property type="term" value="C:fungal-type cell wall"/>
    <property type="evidence" value="ECO:0007669"/>
    <property type="project" value="TreeGrafter"/>
</dbReference>
<evidence type="ECO:0000313" key="12">
    <source>
        <dbReference type="EMBL" id="KAH6900276.1"/>
    </source>
</evidence>
<evidence type="ECO:0000313" key="13">
    <source>
        <dbReference type="Proteomes" id="UP000777438"/>
    </source>
</evidence>
<dbReference type="EC" id="3.2.1.39" evidence="3"/>
<protein>
    <recommendedName>
        <fullName evidence="3">glucan endo-1,3-beta-D-glucosidase</fullName>
        <ecNumber evidence="3">3.2.1.39</ecNumber>
    </recommendedName>
</protein>
<evidence type="ECO:0000256" key="7">
    <source>
        <dbReference type="ARBA" id="ARBA00023316"/>
    </source>
</evidence>
<name>A0A9P8WKT8_9HYPO</name>
<sequence>MKYTTSILLAASGLASALTQTCTGKAVNEGGNWFCGAVNEIFYEGFTQAGSYKAVTNMGDSGQCDTEDKAYSGPLSPLDEGLSIHIRGPINFKQFAVYNLANERKRDLNPSPHVHARRNGHHHFHEQRKKKRAEWITATINGDVVSWENNYFGPSTAAADNAAAAATTEPVVNEVVAPTTTQAAAVAETSAAAASKAETKTKTGSKSGSSKSGSSKSKTGSSSTGAWERTSYYNAEQQTSDNLVFLGNYGGQGSGVWDTVWGNSLSYINANADGGSDSPKILKDVLIPSNKELSIFTAEKCDSTCGYSRVDDVAYKGFSGANKIFLFQFKMPLDGDRGFNGDMPALWALNSRIPRTAQYNDCSCWTSGCGEADFYEVLASGDTKCKSTFHLQNGAGSSDYFDRPTDDYVKIAVIFWESTATVAIKQLDSDFSFDEGLSSATVSEWLGSVSSSSQGTSLFQVAS</sequence>
<evidence type="ECO:0000256" key="5">
    <source>
        <dbReference type="ARBA" id="ARBA00022801"/>
    </source>
</evidence>
<accession>A0A9P8WKT8</accession>
<proteinExistence type="inferred from homology"/>
<feature type="signal peptide" evidence="9">
    <location>
        <begin position="1"/>
        <end position="17"/>
    </location>
</feature>
<feature type="region of interest" description="Disordered" evidence="8">
    <location>
        <begin position="108"/>
        <end position="128"/>
    </location>
</feature>
<evidence type="ECO:0000256" key="1">
    <source>
        <dbReference type="ARBA" id="ARBA00000382"/>
    </source>
</evidence>
<evidence type="ECO:0000256" key="6">
    <source>
        <dbReference type="ARBA" id="ARBA00023295"/>
    </source>
</evidence>
<dbReference type="InterPro" id="IPR018805">
    <property type="entry name" value="YJL171C/Tos1_C"/>
</dbReference>
<evidence type="ECO:0000256" key="4">
    <source>
        <dbReference type="ARBA" id="ARBA00022729"/>
    </source>
</evidence>
<comment type="caution">
    <text evidence="12">The sequence shown here is derived from an EMBL/GenBank/DDBJ whole genome shotgun (WGS) entry which is preliminary data.</text>
</comment>
<comment type="similarity">
    <text evidence="2">Belongs to the PGA52 family.</text>
</comment>
<feature type="chain" id="PRO_5040484252" description="glucan endo-1,3-beta-D-glucosidase" evidence="9">
    <location>
        <begin position="18"/>
        <end position="463"/>
    </location>
</feature>
<keyword evidence="7" id="KW-0961">Cell wall biogenesis/degradation</keyword>